<dbReference type="GO" id="GO:0016740">
    <property type="term" value="F:transferase activity"/>
    <property type="evidence" value="ECO:0007669"/>
    <property type="project" value="UniProtKB-KW"/>
</dbReference>
<dbReference type="InterPro" id="IPR015422">
    <property type="entry name" value="PyrdxlP-dep_Trfase_small"/>
</dbReference>
<feature type="domain" description="Aminotransferase class I/classII large" evidence="3">
    <location>
        <begin position="48"/>
        <end position="388"/>
    </location>
</feature>
<dbReference type="InterPro" id="IPR015424">
    <property type="entry name" value="PyrdxlP-dep_Trfase"/>
</dbReference>
<proteinExistence type="predicted"/>
<keyword evidence="2" id="KW-0808">Transferase</keyword>
<protein>
    <submittedName>
        <fullName evidence="4">8-amino-7-oxononanoate synthase</fullName>
    </submittedName>
</protein>
<keyword evidence="5" id="KW-1185">Reference proteome</keyword>
<evidence type="ECO:0000259" key="3">
    <source>
        <dbReference type="Pfam" id="PF00155"/>
    </source>
</evidence>
<dbReference type="GO" id="GO:0030170">
    <property type="term" value="F:pyridoxal phosphate binding"/>
    <property type="evidence" value="ECO:0007669"/>
    <property type="project" value="InterPro"/>
</dbReference>
<evidence type="ECO:0000313" key="5">
    <source>
        <dbReference type="Proteomes" id="UP000256900"/>
    </source>
</evidence>
<dbReference type="InterPro" id="IPR050087">
    <property type="entry name" value="AON_synthase_class-II"/>
</dbReference>
<comment type="caution">
    <text evidence="4">The sequence shown here is derived from an EMBL/GenBank/DDBJ whole genome shotgun (WGS) entry which is preliminary data.</text>
</comment>
<dbReference type="CDD" id="cd06454">
    <property type="entry name" value="KBL_like"/>
    <property type="match status" value="1"/>
</dbReference>
<dbReference type="Pfam" id="PF00155">
    <property type="entry name" value="Aminotran_1_2"/>
    <property type="match status" value="1"/>
</dbReference>
<dbReference type="Gene3D" id="3.40.640.10">
    <property type="entry name" value="Type I PLP-dependent aspartate aminotransferase-like (Major domain)"/>
    <property type="match status" value="1"/>
</dbReference>
<dbReference type="Gene3D" id="3.90.1150.10">
    <property type="entry name" value="Aspartate Aminotransferase, domain 1"/>
    <property type="match status" value="1"/>
</dbReference>
<dbReference type="PANTHER" id="PTHR13693:SF3">
    <property type="entry name" value="LD36009P"/>
    <property type="match status" value="1"/>
</dbReference>
<dbReference type="AlphaFoldDB" id="A0A3D9Z3A0"/>
<evidence type="ECO:0000256" key="1">
    <source>
        <dbReference type="ARBA" id="ARBA00001933"/>
    </source>
</evidence>
<reference evidence="4 5" key="1">
    <citation type="submission" date="2018-08" db="EMBL/GenBank/DDBJ databases">
        <title>Genomic Encyclopedia of Type Strains, Phase IV (KMG-IV): sequencing the most valuable type-strain genomes for metagenomic binning, comparative biology and taxonomic classification.</title>
        <authorList>
            <person name="Goeker M."/>
        </authorList>
    </citation>
    <scope>NUCLEOTIDE SEQUENCE [LARGE SCALE GENOMIC DNA]</scope>
    <source>
        <strain evidence="4 5">BW863</strain>
    </source>
</reference>
<evidence type="ECO:0000313" key="4">
    <source>
        <dbReference type="EMBL" id="REF87799.1"/>
    </source>
</evidence>
<dbReference type="PANTHER" id="PTHR13693">
    <property type="entry name" value="CLASS II AMINOTRANSFERASE/8-AMINO-7-OXONONANOATE SYNTHASE"/>
    <property type="match status" value="1"/>
</dbReference>
<comment type="cofactor">
    <cofactor evidence="1">
        <name>pyridoxal 5'-phosphate</name>
        <dbReference type="ChEBI" id="CHEBI:597326"/>
    </cofactor>
</comment>
<dbReference type="InterPro" id="IPR004839">
    <property type="entry name" value="Aminotransferase_I/II_large"/>
</dbReference>
<organism evidence="4 5">
    <name type="scientific">Methylovirgula ligni</name>
    <dbReference type="NCBI Taxonomy" id="569860"/>
    <lineage>
        <taxon>Bacteria</taxon>
        <taxon>Pseudomonadati</taxon>
        <taxon>Pseudomonadota</taxon>
        <taxon>Alphaproteobacteria</taxon>
        <taxon>Hyphomicrobiales</taxon>
        <taxon>Beijerinckiaceae</taxon>
        <taxon>Methylovirgula</taxon>
    </lineage>
</organism>
<evidence type="ECO:0000256" key="2">
    <source>
        <dbReference type="ARBA" id="ARBA00022679"/>
    </source>
</evidence>
<dbReference type="EMBL" id="QUMO01000002">
    <property type="protein sequence ID" value="REF87799.1"/>
    <property type="molecule type" value="Genomic_DNA"/>
</dbReference>
<gene>
    <name evidence="4" type="ORF">DES32_1429</name>
</gene>
<dbReference type="SUPFAM" id="SSF53383">
    <property type="entry name" value="PLP-dependent transferases"/>
    <property type="match status" value="1"/>
</dbReference>
<dbReference type="InterPro" id="IPR015421">
    <property type="entry name" value="PyrdxlP-dep_Trfase_major"/>
</dbReference>
<dbReference type="Proteomes" id="UP000256900">
    <property type="component" value="Unassembled WGS sequence"/>
</dbReference>
<dbReference type="RefSeq" id="WP_245411210.1">
    <property type="nucleotide sequence ID" value="NZ_CP025086.1"/>
</dbReference>
<name>A0A3D9Z3A0_9HYPH</name>
<accession>A0A3D9Z3A0</accession>
<sequence length="409" mass="44615">MAHRINSLADYATKRFRLAGKAYLEEYNPFFVQTDSARQEAQAHGRNFVSFANYDYLGISGHPAVKAAAIGALEEFGVGALASRLVGGERSTHHLFEEKLAAFLGVESVLTLVSGYLTNVTTISHMMNTRDAIFLDELSHNSIISGAKAAAATSHFFHHNDLDHLESLLAQKRDSYRHVLLAVESLYSMDGDIVDLPRLVEIKERYNCWLLVDEAHSIGVLGQDGRGLCEHTGVDPAQIDIIVGTLSKTFASCGGFIAAKKPVADWLRYTLPGFVFSVGLSPVISAAASTALDIIQKDTWRIEKLRHNAELFIELAHEAGLDTGPAIGRGVVPILFADGLETVAASRHLMSHGYYVPPIFQIGVPKNQPRLRFFLSASHREEDIRGVINLLARHPAQPVVAAEPVSAAT</sequence>